<protein>
    <submittedName>
        <fullName evidence="6">Multi-sensor hybrid histidine kinase</fullName>
    </submittedName>
</protein>
<dbReference type="InterPro" id="IPR050956">
    <property type="entry name" value="2C_system_His_kinase"/>
</dbReference>
<dbReference type="InterPro" id="IPR011006">
    <property type="entry name" value="CheY-like_superfamily"/>
</dbReference>
<sequence length="242" mass="27052">MAEITRLEGVRMFLFKKMIQLSRLISAVRGEMEPMSEQEEEGSGLTDTPLLFESPSSTPRTPETSVRSTSHSMTSTISSMASFPLIKNHSPLMPVSSPRMKSHSGQSSPLVPRDIPLLDVLIVEDNKTNQKVIQLMIDRIGGVRYEFANHGEEGVQKYLKRKKEESTDIQMPILDGLAATEKIRLTEKEMGWERVHITALTANAFEEEKEKCTKAGMDDYLSKPIGLDTLSNKLKSLRKGAT</sequence>
<dbReference type="SUPFAM" id="SSF52172">
    <property type="entry name" value="CheY-like"/>
    <property type="match status" value="1"/>
</dbReference>
<comment type="caution">
    <text evidence="6">The sequence shown here is derived from an EMBL/GenBank/DDBJ whole genome shotgun (WGS) entry which is preliminary data.</text>
</comment>
<dbReference type="Gene3D" id="3.40.50.2300">
    <property type="match status" value="1"/>
</dbReference>
<dbReference type="AlphaFoldDB" id="A0A2P6MT43"/>
<name>A0A2P6MT43_9EUKA</name>
<keyword evidence="7" id="KW-1185">Reference proteome</keyword>
<dbReference type="PANTHER" id="PTHR43719">
    <property type="entry name" value="TWO-COMPONENT HISTIDINE KINASE"/>
    <property type="match status" value="1"/>
</dbReference>
<feature type="modified residue" description="4-aspartylphosphate" evidence="2">
    <location>
        <position position="168"/>
    </location>
</feature>
<dbReference type="STRING" id="1890364.A0A2P6MT43"/>
<dbReference type="GO" id="GO:0000160">
    <property type="term" value="P:phosphorelay signal transduction system"/>
    <property type="evidence" value="ECO:0007669"/>
    <property type="project" value="InterPro"/>
</dbReference>
<feature type="region of interest" description="Disordered" evidence="3">
    <location>
        <begin position="32"/>
        <end position="74"/>
    </location>
</feature>
<dbReference type="OrthoDB" id="20265at2759"/>
<keyword evidence="1 2" id="KW-0597">Phosphoprotein</keyword>
<dbReference type="CDD" id="cd17546">
    <property type="entry name" value="REC_hyHK_CKI1_RcsC-like"/>
    <property type="match status" value="1"/>
</dbReference>
<dbReference type="PROSITE" id="PS50110">
    <property type="entry name" value="RESPONSE_REGULATORY"/>
    <property type="match status" value="1"/>
</dbReference>
<dbReference type="SMART" id="SM00448">
    <property type="entry name" value="REC"/>
    <property type="match status" value="1"/>
</dbReference>
<gene>
    <name evidence="6" type="ORF">PROFUN_16139</name>
    <name evidence="5" type="ORF">PROFUN_16266</name>
</gene>
<proteinExistence type="predicted"/>
<dbReference type="EMBL" id="MDYQ01000468">
    <property type="protein sequence ID" value="PRP74352.1"/>
    <property type="molecule type" value="Genomic_DNA"/>
</dbReference>
<organism evidence="6 7">
    <name type="scientific">Planoprotostelium fungivorum</name>
    <dbReference type="NCBI Taxonomy" id="1890364"/>
    <lineage>
        <taxon>Eukaryota</taxon>
        <taxon>Amoebozoa</taxon>
        <taxon>Evosea</taxon>
        <taxon>Variosea</taxon>
        <taxon>Cavosteliida</taxon>
        <taxon>Cavosteliaceae</taxon>
        <taxon>Planoprotostelium</taxon>
    </lineage>
</organism>
<reference evidence="6 7" key="1">
    <citation type="journal article" date="2018" name="Genome Biol. Evol.">
        <title>Multiple Roots of Fruiting Body Formation in Amoebozoa.</title>
        <authorList>
            <person name="Hillmann F."/>
            <person name="Forbes G."/>
            <person name="Novohradska S."/>
            <person name="Ferling I."/>
            <person name="Riege K."/>
            <person name="Groth M."/>
            <person name="Westermann M."/>
            <person name="Marz M."/>
            <person name="Spaller T."/>
            <person name="Winckler T."/>
            <person name="Schaap P."/>
            <person name="Glockner G."/>
        </authorList>
    </citation>
    <scope>NUCLEOTIDE SEQUENCE [LARGE SCALE GENOMIC DNA]</scope>
    <source>
        <strain evidence="6 7">Jena</strain>
    </source>
</reference>
<dbReference type="GO" id="GO:0016301">
    <property type="term" value="F:kinase activity"/>
    <property type="evidence" value="ECO:0007669"/>
    <property type="project" value="UniProtKB-KW"/>
</dbReference>
<evidence type="ECO:0000256" key="2">
    <source>
        <dbReference type="PROSITE-ProRule" id="PRU00169"/>
    </source>
</evidence>
<evidence type="ECO:0000256" key="1">
    <source>
        <dbReference type="ARBA" id="ARBA00022553"/>
    </source>
</evidence>
<dbReference type="EMBL" id="MDYQ01000437">
    <property type="protein sequence ID" value="PRP74872.1"/>
    <property type="molecule type" value="Genomic_DNA"/>
</dbReference>
<evidence type="ECO:0000256" key="3">
    <source>
        <dbReference type="SAM" id="MobiDB-lite"/>
    </source>
</evidence>
<feature type="domain" description="Response regulatory" evidence="4">
    <location>
        <begin position="119"/>
        <end position="238"/>
    </location>
</feature>
<feature type="compositionally biased region" description="Low complexity" evidence="3">
    <location>
        <begin position="53"/>
        <end position="74"/>
    </location>
</feature>
<accession>A0A2P6MT43</accession>
<dbReference type="InterPro" id="IPR001789">
    <property type="entry name" value="Sig_transdc_resp-reg_receiver"/>
</dbReference>
<evidence type="ECO:0000313" key="5">
    <source>
        <dbReference type="EMBL" id="PRP74352.1"/>
    </source>
</evidence>
<keyword evidence="6" id="KW-0808">Transferase</keyword>
<dbReference type="PANTHER" id="PTHR43719:SF28">
    <property type="entry name" value="PEROXIDE STRESS-ACTIVATED HISTIDINE KINASE MAK1-RELATED"/>
    <property type="match status" value="1"/>
</dbReference>
<dbReference type="InParanoid" id="A0A2P6MT43"/>
<evidence type="ECO:0000313" key="6">
    <source>
        <dbReference type="EMBL" id="PRP74872.1"/>
    </source>
</evidence>
<evidence type="ECO:0000259" key="4">
    <source>
        <dbReference type="PROSITE" id="PS50110"/>
    </source>
</evidence>
<dbReference type="Proteomes" id="UP000241769">
    <property type="component" value="Unassembled WGS sequence"/>
</dbReference>
<evidence type="ECO:0000313" key="7">
    <source>
        <dbReference type="Proteomes" id="UP000241769"/>
    </source>
</evidence>
<keyword evidence="6" id="KW-0418">Kinase</keyword>
<dbReference type="Pfam" id="PF00072">
    <property type="entry name" value="Response_reg"/>
    <property type="match status" value="1"/>
</dbReference>